<dbReference type="Pfam" id="PF07854">
    <property type="entry name" value="DUF1646"/>
    <property type="match status" value="1"/>
</dbReference>
<sequence>MYGGLGLIILLVLVLPFTIKKVEQNLEFFLFVMGLLSVLISQQMTLELFKKALEEPIMITAAVLGFGIIFKIFKTKINHMIQSVQRHVPARLLMFLIVLILGLMSSVITAIIAALLLVEIVNNLKLDRTSEVALVIISCFAIGLGAALTPIGEPLATIVISKLHADFWYLFRNFGELIVPAIIALGLFAAFFIRTEQEPLGLESLQEEESYKEVVLRALKIYLFVMALTFLGTGLKPIIDRFILGLPSQILYWINMISAILDNATLAAAEISDKMSLDQIMAILLGLLISGGMLIPGNIPNIIAASKLNIQSKEWARLGVPVGLVIMVAFYGIIFYLI</sequence>
<evidence type="ECO:0000313" key="2">
    <source>
        <dbReference type="EMBL" id="AHF08028.1"/>
    </source>
</evidence>
<feature type="transmembrane region" description="Helical" evidence="1">
    <location>
        <begin position="56"/>
        <end position="73"/>
    </location>
</feature>
<feature type="transmembrane region" description="Helical" evidence="1">
    <location>
        <begin position="214"/>
        <end position="235"/>
    </location>
</feature>
<keyword evidence="3" id="KW-1185">Reference proteome</keyword>
<evidence type="ECO:0000256" key="1">
    <source>
        <dbReference type="SAM" id="Phobius"/>
    </source>
</evidence>
<dbReference type="eggNOG" id="COG4756">
    <property type="taxonomic scope" value="Bacteria"/>
</dbReference>
<evidence type="ECO:0000313" key="3">
    <source>
        <dbReference type="Proteomes" id="UP000010847"/>
    </source>
</evidence>
<keyword evidence="1" id="KW-0472">Membrane</keyword>
<gene>
    <name evidence="2" type="ORF">DESME_14055</name>
</gene>
<accession>W0EES3</accession>
<dbReference type="HOGENOM" id="CLU_822987_0_0_9"/>
<feature type="transmembrane region" description="Helical" evidence="1">
    <location>
        <begin position="30"/>
        <end position="49"/>
    </location>
</feature>
<dbReference type="EMBL" id="CP007032">
    <property type="protein sequence ID" value="AHF08028.1"/>
    <property type="molecule type" value="Genomic_DNA"/>
</dbReference>
<name>W0EES3_9FIRM</name>
<keyword evidence="1" id="KW-1133">Transmembrane helix</keyword>
<dbReference type="InterPro" id="IPR012443">
    <property type="entry name" value="DUF1646"/>
</dbReference>
<feature type="transmembrane region" description="Helical" evidence="1">
    <location>
        <begin position="171"/>
        <end position="193"/>
    </location>
</feature>
<feature type="transmembrane region" description="Helical" evidence="1">
    <location>
        <begin position="93"/>
        <end position="120"/>
    </location>
</feature>
<dbReference type="KEGG" id="dmt:DESME_14055"/>
<organism evidence="2 3">
    <name type="scientific">Desulfitobacterium metallireducens DSM 15288</name>
    <dbReference type="NCBI Taxonomy" id="871968"/>
    <lineage>
        <taxon>Bacteria</taxon>
        <taxon>Bacillati</taxon>
        <taxon>Bacillota</taxon>
        <taxon>Clostridia</taxon>
        <taxon>Eubacteriales</taxon>
        <taxon>Desulfitobacteriaceae</taxon>
        <taxon>Desulfitobacterium</taxon>
    </lineage>
</organism>
<keyword evidence="1" id="KW-0812">Transmembrane</keyword>
<feature type="transmembrane region" description="Helical" evidence="1">
    <location>
        <begin position="281"/>
        <end position="303"/>
    </location>
</feature>
<feature type="transmembrane region" description="Helical" evidence="1">
    <location>
        <begin position="315"/>
        <end position="337"/>
    </location>
</feature>
<reference evidence="2 3" key="1">
    <citation type="submission" date="2013-12" db="EMBL/GenBank/DDBJ databases">
        <authorList>
            <consortium name="DOE Joint Genome Institute"/>
            <person name="Smidt H."/>
            <person name="Huntemann M."/>
            <person name="Han J."/>
            <person name="Chen A."/>
            <person name="Kyrpides N."/>
            <person name="Mavromatis K."/>
            <person name="Markowitz V."/>
            <person name="Palaniappan K."/>
            <person name="Ivanova N."/>
            <person name="Schaumberg A."/>
            <person name="Pati A."/>
            <person name="Liolios K."/>
            <person name="Nordberg H.P."/>
            <person name="Cantor M.N."/>
            <person name="Hua S.X."/>
            <person name="Woyke T."/>
        </authorList>
    </citation>
    <scope>NUCLEOTIDE SEQUENCE [LARGE SCALE GENOMIC DNA]</scope>
    <source>
        <strain evidence="3">DSM 15288</strain>
    </source>
</reference>
<dbReference type="Proteomes" id="UP000010847">
    <property type="component" value="Chromosome"/>
</dbReference>
<dbReference type="STRING" id="871968.DESME_14055"/>
<feature type="transmembrane region" description="Helical" evidence="1">
    <location>
        <begin position="132"/>
        <end position="151"/>
    </location>
</feature>
<dbReference type="OrthoDB" id="2678059at2"/>
<dbReference type="AlphaFoldDB" id="W0EES3"/>
<dbReference type="PIRSF" id="PIRSF019205">
    <property type="entry name" value="DUF1646"/>
    <property type="match status" value="1"/>
</dbReference>
<proteinExistence type="predicted"/>
<protein>
    <submittedName>
        <fullName evidence="2">Cation transporter</fullName>
    </submittedName>
</protein>